<comment type="caution">
    <text evidence="3">The sequence shown here is derived from an EMBL/GenBank/DDBJ whole genome shotgun (WGS) entry which is preliminary data.</text>
</comment>
<evidence type="ECO:0000313" key="3">
    <source>
        <dbReference type="EMBL" id="MCC8363691.1"/>
    </source>
</evidence>
<organism evidence="3 4">
    <name type="scientific">Noviluteimonas lactosilytica</name>
    <dbReference type="NCBI Taxonomy" id="2888523"/>
    <lineage>
        <taxon>Bacteria</taxon>
        <taxon>Pseudomonadati</taxon>
        <taxon>Pseudomonadota</taxon>
        <taxon>Gammaproteobacteria</taxon>
        <taxon>Lysobacterales</taxon>
        <taxon>Lysobacteraceae</taxon>
        <taxon>Noviluteimonas</taxon>
    </lineage>
</organism>
<name>A0ABS8JJA8_9GAMM</name>
<keyword evidence="1" id="KW-0732">Signal</keyword>
<evidence type="ECO:0000313" key="4">
    <source>
        <dbReference type="Proteomes" id="UP001165293"/>
    </source>
</evidence>
<feature type="domain" description="Transglutaminase-like" evidence="2">
    <location>
        <begin position="354"/>
        <end position="416"/>
    </location>
</feature>
<dbReference type="Gene3D" id="3.10.620.30">
    <property type="match status" value="1"/>
</dbReference>
<protein>
    <submittedName>
        <fullName evidence="3">Transglutaminase domain-containing protein</fullName>
    </submittedName>
</protein>
<evidence type="ECO:0000256" key="1">
    <source>
        <dbReference type="SAM" id="SignalP"/>
    </source>
</evidence>
<dbReference type="PANTHER" id="PTHR38339">
    <property type="entry name" value="TRANSGLUTAMINASE DOMAIN PROTEIN"/>
    <property type="match status" value="1"/>
</dbReference>
<dbReference type="Pfam" id="PF01841">
    <property type="entry name" value="Transglut_core"/>
    <property type="match status" value="1"/>
</dbReference>
<keyword evidence="4" id="KW-1185">Reference proteome</keyword>
<reference evidence="3" key="1">
    <citation type="submission" date="2021-10" db="EMBL/GenBank/DDBJ databases">
        <authorList>
            <person name="Lyu M."/>
            <person name="Wang X."/>
            <person name="Meng X."/>
            <person name="Xu K."/>
        </authorList>
    </citation>
    <scope>NUCLEOTIDE SEQUENCE</scope>
    <source>
        <strain evidence="3">A6</strain>
    </source>
</reference>
<dbReference type="PANTHER" id="PTHR38339:SF1">
    <property type="entry name" value="TRANSGLUTAMINASE-LIKE DOMAIN-CONTAINING PROTEIN"/>
    <property type="match status" value="1"/>
</dbReference>
<gene>
    <name evidence="3" type="ORF">LK996_11480</name>
</gene>
<dbReference type="InterPro" id="IPR038765">
    <property type="entry name" value="Papain-like_cys_pep_sf"/>
</dbReference>
<dbReference type="Proteomes" id="UP001165293">
    <property type="component" value="Unassembled WGS sequence"/>
</dbReference>
<feature type="chain" id="PRO_5047331390" evidence="1">
    <location>
        <begin position="32"/>
        <end position="491"/>
    </location>
</feature>
<dbReference type="SUPFAM" id="SSF54001">
    <property type="entry name" value="Cysteine proteinases"/>
    <property type="match status" value="1"/>
</dbReference>
<feature type="signal peptide" evidence="1">
    <location>
        <begin position="1"/>
        <end position="31"/>
    </location>
</feature>
<sequence length="491" mass="55461">MSTPLHVRSRMWMPLLSLAIAGCLAAGAVAAFDPPPAPPAIVAMVDRGDFKAANAAIDEALKQNPDAATQRALDYERERMRRIRLDFPHDEAKIRADVKKQIPDLRDDEFAKWDAANQLEHMTIDGEKRYFQRAVGNLWRLSPEAVARRTEPPKRNDNPLEKLHPHHQLARKTALETGKSSVLPQRVRITQSLTVNADAVPAGEAIDAWIPFPRHIPGHQDDIELVSTTPAKNTLAPESALMRTVHLQDKAEGGKPTRFDVTYEVTLSTQYHAIDPAKVVPLTDAQRTELAPFLGEEAPHIVFTDAMKQLSRQTVGDEKNPYAIARKLFALVDANYPWAGAREYSTLSNIPDYVLHARHADCGQQTLLLMTLLRLNGIPARWQSGMMFSDTDYWNLHDWGQVYIAPYGWVPMDVTFGRLAGDPDVEWFYLGGLDRYRVAFNDAWGTQFEPAKTHFRSDNVDSQRGEAEWRGGNLYFDQFDYDFEWNVVPAK</sequence>
<dbReference type="SMART" id="SM00460">
    <property type="entry name" value="TGc"/>
    <property type="match status" value="1"/>
</dbReference>
<dbReference type="InterPro" id="IPR002931">
    <property type="entry name" value="Transglutaminase-like"/>
</dbReference>
<dbReference type="RefSeq" id="WP_230527363.1">
    <property type="nucleotide sequence ID" value="NZ_JAJGAK010000002.1"/>
</dbReference>
<accession>A0ABS8JJA8</accession>
<proteinExistence type="predicted"/>
<dbReference type="EMBL" id="JAJGAK010000002">
    <property type="protein sequence ID" value="MCC8363691.1"/>
    <property type="molecule type" value="Genomic_DNA"/>
</dbReference>
<evidence type="ECO:0000259" key="2">
    <source>
        <dbReference type="SMART" id="SM00460"/>
    </source>
</evidence>